<dbReference type="Proteomes" id="UP000502641">
    <property type="component" value="Chromosome"/>
</dbReference>
<proteinExistence type="predicted"/>
<dbReference type="EMBL" id="CP053189">
    <property type="protein sequence ID" value="QJS12131.1"/>
    <property type="molecule type" value="Genomic_DNA"/>
</dbReference>
<accession>A0A6M4PM85</accession>
<feature type="compositionally biased region" description="Basic and acidic residues" evidence="1">
    <location>
        <begin position="1"/>
        <end position="14"/>
    </location>
</feature>
<dbReference type="KEGG" id="sarg:HKX69_23770"/>
<name>A0A6M4PM85_9ACTN</name>
<reference evidence="2 3" key="1">
    <citation type="submission" date="2020-05" db="EMBL/GenBank/DDBJ databases">
        <authorList>
            <person name="Li K."/>
        </authorList>
    </citation>
    <scope>NUCLEOTIDE SEQUENCE [LARGE SCALE GENOMIC DNA]</scope>
    <source>
        <strain evidence="3">jing01</strain>
    </source>
</reference>
<dbReference type="RefSeq" id="WP_171156613.1">
    <property type="nucleotide sequence ID" value="NZ_CP053189.1"/>
</dbReference>
<sequence length="51" mass="5615">MQMEEATRSQKAWEAKGSPPCEHPRKVKEYFAGSPTGDLICTTGGEDFPQS</sequence>
<evidence type="ECO:0000313" key="2">
    <source>
        <dbReference type="EMBL" id="QJS12131.1"/>
    </source>
</evidence>
<gene>
    <name evidence="2" type="ORF">HKX69_23770</name>
</gene>
<evidence type="ECO:0000256" key="1">
    <source>
        <dbReference type="SAM" id="MobiDB-lite"/>
    </source>
</evidence>
<dbReference type="AlphaFoldDB" id="A0A6M4PM85"/>
<keyword evidence="3" id="KW-1185">Reference proteome</keyword>
<feature type="region of interest" description="Disordered" evidence="1">
    <location>
        <begin position="1"/>
        <end position="51"/>
    </location>
</feature>
<evidence type="ECO:0000313" key="3">
    <source>
        <dbReference type="Proteomes" id="UP000502641"/>
    </source>
</evidence>
<organism evidence="2 3">
    <name type="scientific">Streptomyces argyrophylli</name>
    <dbReference type="NCBI Taxonomy" id="2726118"/>
    <lineage>
        <taxon>Bacteria</taxon>
        <taxon>Bacillati</taxon>
        <taxon>Actinomycetota</taxon>
        <taxon>Actinomycetes</taxon>
        <taxon>Kitasatosporales</taxon>
        <taxon>Streptomycetaceae</taxon>
        <taxon>Streptomyces</taxon>
    </lineage>
</organism>
<protein>
    <submittedName>
        <fullName evidence="2">Uncharacterized protein</fullName>
    </submittedName>
</protein>